<feature type="region of interest" description="Disordered" evidence="1">
    <location>
        <begin position="620"/>
        <end position="675"/>
    </location>
</feature>
<feature type="compositionally biased region" description="Basic residues" evidence="1">
    <location>
        <begin position="206"/>
        <end position="217"/>
    </location>
</feature>
<sequence length="675" mass="74497">MMNTESTDAPTDAPTVPRGISYAEAVRGPKKVVTLRTDRPVQSPKSEPASLSKPEGAPSIKVEPAQSTNPSAAHDRGTKSAEQPAPPPVKNPKIPAPAKAQNVRKKRQETKFSYAEAARGKKPPPPWPVAYEEDKSGQPLMKDTGSPVIAPPAGANSTATLEPDGSVENTQPGTASSPQKGKQNPWRLMPLPALPMVVENLATAKAKSKYSKKKSKKVPADLETPTNLKPPADRGNPVGNRRHKNDDSSMSPPKKAPMGLEPHTGKQWRRFPDPYSSPFTKPPVDTKAAHARRFSDGDRHPLSDKVIEERIKLVIREEEERVRKMKAMEFLVGILIRANDLRQLPLWECQMGWDVMIICRGKRWRVHHDLLSRESPYFQERLPPKDPNGTPVLFTLKSHQPEILGHALHFMYNKTYEGAKPNPNGPLDGEAIRMSVFMYLCGASVDYRLMMGSAVACIDEAAGIVMDAMLADRDIDTSRLFHPLLKAIGMALEQGARDYMIPLRISITRLICLLSRWMYGRQDFEAIYSRSPVWPLILVQIQDDVAWFHAQESALAGEGGCLEPPIEEQMVWDECLIGDPLYDYTDADGEVDYDGETTSSSEVYSNFGLDEYSLAPFSGSSGSGSGSISDMSSSLVAEPNDLRCEASDDDNRSDTTLRPGDDGNTPKQQERRDLA</sequence>
<feature type="compositionally biased region" description="Basic and acidic residues" evidence="1">
    <location>
        <begin position="640"/>
        <end position="661"/>
    </location>
</feature>
<reference evidence="3" key="1">
    <citation type="journal article" date="2023" name="Mol. Phylogenet. Evol.">
        <title>Genome-scale phylogeny and comparative genomics of the fungal order Sordariales.</title>
        <authorList>
            <person name="Hensen N."/>
            <person name="Bonometti L."/>
            <person name="Westerberg I."/>
            <person name="Brannstrom I.O."/>
            <person name="Guillou S."/>
            <person name="Cros-Aarteil S."/>
            <person name="Calhoun S."/>
            <person name="Haridas S."/>
            <person name="Kuo A."/>
            <person name="Mondo S."/>
            <person name="Pangilinan J."/>
            <person name="Riley R."/>
            <person name="LaButti K."/>
            <person name="Andreopoulos B."/>
            <person name="Lipzen A."/>
            <person name="Chen C."/>
            <person name="Yan M."/>
            <person name="Daum C."/>
            <person name="Ng V."/>
            <person name="Clum A."/>
            <person name="Steindorff A."/>
            <person name="Ohm R.A."/>
            <person name="Martin F."/>
            <person name="Silar P."/>
            <person name="Natvig D.O."/>
            <person name="Lalanne C."/>
            <person name="Gautier V."/>
            <person name="Ament-Velasquez S.L."/>
            <person name="Kruys A."/>
            <person name="Hutchinson M.I."/>
            <person name="Powell A.J."/>
            <person name="Barry K."/>
            <person name="Miller A.N."/>
            <person name="Grigoriev I.V."/>
            <person name="Debuchy R."/>
            <person name="Gladieux P."/>
            <person name="Hiltunen Thoren M."/>
            <person name="Johannesson H."/>
        </authorList>
    </citation>
    <scope>NUCLEOTIDE SEQUENCE</scope>
    <source>
        <strain evidence="3">CBS 955.72</strain>
    </source>
</reference>
<dbReference type="InterPro" id="IPR000210">
    <property type="entry name" value="BTB/POZ_dom"/>
</dbReference>
<dbReference type="InterPro" id="IPR011333">
    <property type="entry name" value="SKP1/BTB/POZ_sf"/>
</dbReference>
<feature type="compositionally biased region" description="Polar residues" evidence="1">
    <location>
        <begin position="167"/>
        <end position="182"/>
    </location>
</feature>
<comment type="caution">
    <text evidence="3">The sequence shown here is derived from an EMBL/GenBank/DDBJ whole genome shotgun (WGS) entry which is preliminary data.</text>
</comment>
<protein>
    <recommendedName>
        <fullName evidence="2">BTB domain-containing protein</fullName>
    </recommendedName>
</protein>
<accession>A0AAJ0HSV4</accession>
<proteinExistence type="predicted"/>
<organism evidence="3 4">
    <name type="scientific">Lasiosphaeria hispida</name>
    <dbReference type="NCBI Taxonomy" id="260671"/>
    <lineage>
        <taxon>Eukaryota</taxon>
        <taxon>Fungi</taxon>
        <taxon>Dikarya</taxon>
        <taxon>Ascomycota</taxon>
        <taxon>Pezizomycotina</taxon>
        <taxon>Sordariomycetes</taxon>
        <taxon>Sordariomycetidae</taxon>
        <taxon>Sordariales</taxon>
        <taxon>Lasiosphaeriaceae</taxon>
        <taxon>Lasiosphaeria</taxon>
    </lineage>
</organism>
<dbReference type="Proteomes" id="UP001275084">
    <property type="component" value="Unassembled WGS sequence"/>
</dbReference>
<keyword evidence="4" id="KW-1185">Reference proteome</keyword>
<evidence type="ECO:0000313" key="4">
    <source>
        <dbReference type="Proteomes" id="UP001275084"/>
    </source>
</evidence>
<dbReference type="Gene3D" id="3.30.710.10">
    <property type="entry name" value="Potassium Channel Kv1.1, Chain A"/>
    <property type="match status" value="1"/>
</dbReference>
<feature type="region of interest" description="Disordered" evidence="1">
    <location>
        <begin position="1"/>
        <end position="191"/>
    </location>
</feature>
<name>A0AAJ0HSV4_9PEZI</name>
<reference evidence="3" key="2">
    <citation type="submission" date="2023-06" db="EMBL/GenBank/DDBJ databases">
        <authorList>
            <consortium name="Lawrence Berkeley National Laboratory"/>
            <person name="Haridas S."/>
            <person name="Hensen N."/>
            <person name="Bonometti L."/>
            <person name="Westerberg I."/>
            <person name="Brannstrom I.O."/>
            <person name="Guillou S."/>
            <person name="Cros-Aarteil S."/>
            <person name="Calhoun S."/>
            <person name="Kuo A."/>
            <person name="Mondo S."/>
            <person name="Pangilinan J."/>
            <person name="Riley R."/>
            <person name="Labutti K."/>
            <person name="Andreopoulos B."/>
            <person name="Lipzen A."/>
            <person name="Chen C."/>
            <person name="Yanf M."/>
            <person name="Daum C."/>
            <person name="Ng V."/>
            <person name="Clum A."/>
            <person name="Steindorff A."/>
            <person name="Ohm R."/>
            <person name="Martin F."/>
            <person name="Silar P."/>
            <person name="Natvig D."/>
            <person name="Lalanne C."/>
            <person name="Gautier V."/>
            <person name="Ament-Velasquez S.L."/>
            <person name="Kruys A."/>
            <person name="Hutchinson M.I."/>
            <person name="Powell A.J."/>
            <person name="Barry K."/>
            <person name="Miller A.N."/>
            <person name="Grigoriev I.V."/>
            <person name="Debuchy R."/>
            <person name="Gladieux P."/>
            <person name="Thoren M.H."/>
            <person name="Johannesson H."/>
        </authorList>
    </citation>
    <scope>NUCLEOTIDE SEQUENCE</scope>
    <source>
        <strain evidence="3">CBS 955.72</strain>
    </source>
</reference>
<dbReference type="PROSITE" id="PS50097">
    <property type="entry name" value="BTB"/>
    <property type="match status" value="1"/>
</dbReference>
<gene>
    <name evidence="3" type="ORF">B0T25DRAFT_1491</name>
</gene>
<feature type="domain" description="BTB" evidence="2">
    <location>
        <begin position="353"/>
        <end position="420"/>
    </location>
</feature>
<dbReference type="CDD" id="cd18186">
    <property type="entry name" value="BTB_POZ_ZBTB_KLHL-like"/>
    <property type="match status" value="1"/>
</dbReference>
<evidence type="ECO:0000256" key="1">
    <source>
        <dbReference type="SAM" id="MobiDB-lite"/>
    </source>
</evidence>
<feature type="compositionally biased region" description="Low complexity" evidence="1">
    <location>
        <begin position="91"/>
        <end position="100"/>
    </location>
</feature>
<feature type="region of interest" description="Disordered" evidence="1">
    <location>
        <begin position="205"/>
        <end position="284"/>
    </location>
</feature>
<dbReference type="SUPFAM" id="SSF54695">
    <property type="entry name" value="POZ domain"/>
    <property type="match status" value="1"/>
</dbReference>
<dbReference type="Pfam" id="PF00651">
    <property type="entry name" value="BTB"/>
    <property type="match status" value="1"/>
</dbReference>
<dbReference type="AlphaFoldDB" id="A0AAJ0HSV4"/>
<evidence type="ECO:0000313" key="3">
    <source>
        <dbReference type="EMBL" id="KAK3362257.1"/>
    </source>
</evidence>
<dbReference type="EMBL" id="JAUIQD010000001">
    <property type="protein sequence ID" value="KAK3362257.1"/>
    <property type="molecule type" value="Genomic_DNA"/>
</dbReference>
<evidence type="ECO:0000259" key="2">
    <source>
        <dbReference type="PROSITE" id="PS50097"/>
    </source>
</evidence>